<dbReference type="GO" id="GO:0016324">
    <property type="term" value="C:apical plasma membrane"/>
    <property type="evidence" value="ECO:0007669"/>
    <property type="project" value="EnsemblPlants"/>
</dbReference>
<evidence type="ECO:0000256" key="5">
    <source>
        <dbReference type="ARBA" id="ARBA00022692"/>
    </source>
</evidence>
<gene>
    <name evidence="16" type="primary">25484233</name>
    <name evidence="14" type="ordered locus">MTR_1g069695</name>
    <name evidence="15" type="ORF">MtrunA17_Chr1g0183571</name>
</gene>
<dbReference type="AlphaFoldDB" id="A0A072VM44"/>
<reference evidence="14 17" key="1">
    <citation type="journal article" date="2011" name="Nature">
        <title>The Medicago genome provides insight into the evolution of rhizobial symbioses.</title>
        <authorList>
            <person name="Young N.D."/>
            <person name="Debelle F."/>
            <person name="Oldroyd G.E."/>
            <person name="Geurts R."/>
            <person name="Cannon S.B."/>
            <person name="Udvardi M.K."/>
            <person name="Benedito V.A."/>
            <person name="Mayer K.F."/>
            <person name="Gouzy J."/>
            <person name="Schoof H."/>
            <person name="Van de Peer Y."/>
            <person name="Proost S."/>
            <person name="Cook D.R."/>
            <person name="Meyers B.C."/>
            <person name="Spannagl M."/>
            <person name="Cheung F."/>
            <person name="De Mita S."/>
            <person name="Krishnakumar V."/>
            <person name="Gundlach H."/>
            <person name="Zhou S."/>
            <person name="Mudge J."/>
            <person name="Bharti A.K."/>
            <person name="Murray J.D."/>
            <person name="Naoumkina M.A."/>
            <person name="Rosen B."/>
            <person name="Silverstein K.A."/>
            <person name="Tang H."/>
            <person name="Rombauts S."/>
            <person name="Zhao P.X."/>
            <person name="Zhou P."/>
            <person name="Barbe V."/>
            <person name="Bardou P."/>
            <person name="Bechner M."/>
            <person name="Bellec A."/>
            <person name="Berger A."/>
            <person name="Berges H."/>
            <person name="Bidwell S."/>
            <person name="Bisseling T."/>
            <person name="Choisne N."/>
            <person name="Couloux A."/>
            <person name="Denny R."/>
            <person name="Deshpande S."/>
            <person name="Dai X."/>
            <person name="Doyle J.J."/>
            <person name="Dudez A.M."/>
            <person name="Farmer A.D."/>
            <person name="Fouteau S."/>
            <person name="Franken C."/>
            <person name="Gibelin C."/>
            <person name="Gish J."/>
            <person name="Goldstein S."/>
            <person name="Gonzalez A.J."/>
            <person name="Green P.J."/>
            <person name="Hallab A."/>
            <person name="Hartog M."/>
            <person name="Hua A."/>
            <person name="Humphray S.J."/>
            <person name="Jeong D.H."/>
            <person name="Jing Y."/>
            <person name="Jocker A."/>
            <person name="Kenton S.M."/>
            <person name="Kim D.J."/>
            <person name="Klee K."/>
            <person name="Lai H."/>
            <person name="Lang C."/>
            <person name="Lin S."/>
            <person name="Macmil S.L."/>
            <person name="Magdelenat G."/>
            <person name="Matthews L."/>
            <person name="McCorrison J."/>
            <person name="Monaghan E.L."/>
            <person name="Mun J.H."/>
            <person name="Najar F.Z."/>
            <person name="Nicholson C."/>
            <person name="Noirot C."/>
            <person name="O'Bleness M."/>
            <person name="Paule C.R."/>
            <person name="Poulain J."/>
            <person name="Prion F."/>
            <person name="Qin B."/>
            <person name="Qu C."/>
            <person name="Retzel E.F."/>
            <person name="Riddle C."/>
            <person name="Sallet E."/>
            <person name="Samain S."/>
            <person name="Samson N."/>
            <person name="Sanders I."/>
            <person name="Saurat O."/>
            <person name="Scarpelli C."/>
            <person name="Schiex T."/>
            <person name="Segurens B."/>
            <person name="Severin A.J."/>
            <person name="Sherrier D.J."/>
            <person name="Shi R."/>
            <person name="Sims S."/>
            <person name="Singer S.R."/>
            <person name="Sinharoy S."/>
            <person name="Sterck L."/>
            <person name="Viollet A."/>
            <person name="Wang B.B."/>
            <person name="Wang K."/>
            <person name="Wang M."/>
            <person name="Wang X."/>
            <person name="Warfsmann J."/>
            <person name="Weissenbach J."/>
            <person name="White D.D."/>
            <person name="White J.D."/>
            <person name="Wiley G.B."/>
            <person name="Wincker P."/>
            <person name="Xing Y."/>
            <person name="Yang L."/>
            <person name="Yao Z."/>
            <person name="Ying F."/>
            <person name="Zhai J."/>
            <person name="Zhou L."/>
            <person name="Zuber A."/>
            <person name="Denarie J."/>
            <person name="Dixon R.A."/>
            <person name="May G.D."/>
            <person name="Schwartz D.C."/>
            <person name="Rogers J."/>
            <person name="Quetier F."/>
            <person name="Town C.D."/>
            <person name="Roe B.A."/>
        </authorList>
    </citation>
    <scope>NUCLEOTIDE SEQUENCE [LARGE SCALE GENOMIC DNA]</scope>
    <source>
        <strain evidence="14">A17</strain>
        <strain evidence="16 17">cv. Jemalong A17</strain>
    </source>
</reference>
<evidence type="ECO:0000256" key="11">
    <source>
        <dbReference type="ARBA" id="ARBA00023180"/>
    </source>
</evidence>
<evidence type="ECO:0000256" key="9">
    <source>
        <dbReference type="ARBA" id="ARBA00023136"/>
    </source>
</evidence>
<keyword evidence="8" id="KW-1133">Transmembrane helix</keyword>
<dbReference type="Pfam" id="PF23598">
    <property type="entry name" value="LRR_14"/>
    <property type="match status" value="1"/>
</dbReference>
<dbReference type="HOGENOM" id="CLU_000288_18_25_1"/>
<organism evidence="14 17">
    <name type="scientific">Medicago truncatula</name>
    <name type="common">Barrel medic</name>
    <name type="synonym">Medicago tribuloides</name>
    <dbReference type="NCBI Taxonomy" id="3880"/>
    <lineage>
        <taxon>Eukaryota</taxon>
        <taxon>Viridiplantae</taxon>
        <taxon>Streptophyta</taxon>
        <taxon>Embryophyta</taxon>
        <taxon>Tracheophyta</taxon>
        <taxon>Spermatophyta</taxon>
        <taxon>Magnoliopsida</taxon>
        <taxon>eudicotyledons</taxon>
        <taxon>Gunneridae</taxon>
        <taxon>Pentapetalae</taxon>
        <taxon>rosids</taxon>
        <taxon>fabids</taxon>
        <taxon>Fabales</taxon>
        <taxon>Fabaceae</taxon>
        <taxon>Papilionoideae</taxon>
        <taxon>50 kb inversion clade</taxon>
        <taxon>NPAAA clade</taxon>
        <taxon>Hologalegina</taxon>
        <taxon>IRL clade</taxon>
        <taxon>Trifolieae</taxon>
        <taxon>Medicago</taxon>
    </lineage>
</organism>
<accession>A0A072VM44</accession>
<keyword evidence="17" id="KW-1185">Reference proteome</keyword>
<evidence type="ECO:0000256" key="4">
    <source>
        <dbReference type="ARBA" id="ARBA00022614"/>
    </source>
</evidence>
<dbReference type="Proteomes" id="UP000002051">
    <property type="component" value="Unassembled WGS sequence"/>
</dbReference>
<name>A0A072VM44_MEDTR</name>
<reference evidence="16" key="3">
    <citation type="submission" date="2015-04" db="UniProtKB">
        <authorList>
            <consortium name="EnsemblPlants"/>
        </authorList>
    </citation>
    <scope>IDENTIFICATION</scope>
    <source>
        <strain evidence="16">cv. Jemalong A17</strain>
    </source>
</reference>
<dbReference type="PANTHER" id="PTHR27000:SF787">
    <property type="entry name" value="RECEPTOR-LIKE PROTEIN 39"/>
    <property type="match status" value="1"/>
</dbReference>
<reference evidence="14 17" key="2">
    <citation type="journal article" date="2014" name="BMC Genomics">
        <title>An improved genome release (version Mt4.0) for the model legume Medicago truncatula.</title>
        <authorList>
            <person name="Tang H."/>
            <person name="Krishnakumar V."/>
            <person name="Bidwell S."/>
            <person name="Rosen B."/>
            <person name="Chan A."/>
            <person name="Zhou S."/>
            <person name="Gentzbittel L."/>
            <person name="Childs K.L."/>
            <person name="Yandell M."/>
            <person name="Gundlach H."/>
            <person name="Mayer K.F."/>
            <person name="Schwartz D.C."/>
            <person name="Town C.D."/>
        </authorList>
    </citation>
    <scope>GENOME REANNOTATION</scope>
    <source>
        <strain evidence="14">A17</strain>
        <strain evidence="16 17">cv. Jemalong A17</strain>
    </source>
</reference>
<evidence type="ECO:0000313" key="14">
    <source>
        <dbReference type="EMBL" id="KEH42493.1"/>
    </source>
</evidence>
<dbReference type="STRING" id="3880.A0A072VM44"/>
<comment type="subcellular location">
    <subcellularLocation>
        <location evidence="1">Cell membrane</location>
    </subcellularLocation>
    <subcellularLocation>
        <location evidence="2">Membrane</location>
        <topology evidence="2">Single-pass type I membrane protein</topology>
    </subcellularLocation>
</comment>
<evidence type="ECO:0000256" key="6">
    <source>
        <dbReference type="ARBA" id="ARBA00022729"/>
    </source>
</evidence>
<reference evidence="15" key="4">
    <citation type="journal article" date="2018" name="Nat. Plants">
        <title>Whole-genome landscape of Medicago truncatula symbiotic genes.</title>
        <authorList>
            <person name="Pecrix Y."/>
            <person name="Gamas P."/>
            <person name="Carrere S."/>
        </authorList>
    </citation>
    <scope>NUCLEOTIDE SEQUENCE</scope>
    <source>
        <tissue evidence="15">Leaves</tissue>
    </source>
</reference>
<keyword evidence="7" id="KW-0677">Repeat</keyword>
<dbReference type="PANTHER" id="PTHR27000">
    <property type="entry name" value="LEUCINE-RICH REPEAT RECEPTOR-LIKE PROTEIN KINASE FAMILY PROTEIN-RELATED"/>
    <property type="match status" value="1"/>
</dbReference>
<keyword evidence="10" id="KW-0675">Receptor</keyword>
<dbReference type="EnsemblPlants" id="KEH42493">
    <property type="protein sequence ID" value="KEH42493"/>
    <property type="gene ID" value="MTR_1g069695"/>
</dbReference>
<dbReference type="EMBL" id="CM001217">
    <property type="protein sequence ID" value="KEH42493.1"/>
    <property type="molecule type" value="Genomic_DNA"/>
</dbReference>
<evidence type="ECO:0000259" key="13">
    <source>
        <dbReference type="Pfam" id="PF23598"/>
    </source>
</evidence>
<dbReference type="Proteomes" id="UP000265566">
    <property type="component" value="Chromosome 1"/>
</dbReference>
<sequence>MALFSISTTLIFFFFFSLSLSQDQPLLDPTEQKALYNVLNSLNPTIPWQTLFPDDLCLSAPHGVVCDYDQNQPHIVELNFGYVSDETPTPPCSSNATLNPTLFTSFSYLRKLFFYKCFNNTQNIINLSLPSFPSSLQELVFIQNPSIVSPLQPFLTNLTSLRRLVLIGNGFHGELPSQIGDFIDMEELTLSKNNLSGAVPVSLGKLKKLKILDLSQNEFKGCVPEHVGNLTSLLKLDLSYNGFSCKIPESFSNLKKMEFLDLSFNLYGNFGVPLFLGEIPGLKEVYLSGNLLSGKIPEIWKNLGAVEKIGFSKMGLVGKIPVSMGVYLKNLSYLGLDNNKLDGSVPKEFGLLEFANEINLENNNLSGRITFSTRVGQKLKLAGNVGLCLGNNNSSCSENGGSLGQLNPCKITDVVSDSEVLFNGASLMLFDPIKLVLVMLFVFMGF</sequence>
<dbReference type="InterPro" id="IPR032675">
    <property type="entry name" value="LRR_dom_sf"/>
</dbReference>
<dbReference type="GO" id="GO:0009860">
    <property type="term" value="P:pollen tube growth"/>
    <property type="evidence" value="ECO:0007669"/>
    <property type="project" value="EnsemblPlants"/>
</dbReference>
<dbReference type="InterPro" id="IPR055414">
    <property type="entry name" value="LRR_R13L4/SHOC2-like"/>
</dbReference>
<keyword evidence="11" id="KW-0325">Glycoprotein</keyword>
<keyword evidence="4" id="KW-0433">Leucine-rich repeat</keyword>
<proteinExistence type="predicted"/>
<dbReference type="SUPFAM" id="SSF52058">
    <property type="entry name" value="L domain-like"/>
    <property type="match status" value="1"/>
</dbReference>
<keyword evidence="5" id="KW-0812">Transmembrane</keyword>
<dbReference type="Gene3D" id="3.80.10.10">
    <property type="entry name" value="Ribonuclease Inhibitor"/>
    <property type="match status" value="1"/>
</dbReference>
<evidence type="ECO:0000256" key="3">
    <source>
        <dbReference type="ARBA" id="ARBA00022475"/>
    </source>
</evidence>
<dbReference type="FunFam" id="3.80.10.10:FF:000299">
    <property type="entry name" value="Piriformospora indica-insensitive protein 2"/>
    <property type="match status" value="1"/>
</dbReference>
<evidence type="ECO:0000256" key="2">
    <source>
        <dbReference type="ARBA" id="ARBA00004479"/>
    </source>
</evidence>
<evidence type="ECO:0000256" key="7">
    <source>
        <dbReference type="ARBA" id="ARBA00022737"/>
    </source>
</evidence>
<dbReference type="KEGG" id="mtr:25484233"/>
<protein>
    <submittedName>
        <fullName evidence="15">Putative leucine-rich repeat domain, L domain-containing protein</fullName>
    </submittedName>
    <submittedName>
        <fullName evidence="14">ROP-interactive CRIB motif protein, putative</fullName>
    </submittedName>
</protein>
<evidence type="ECO:0000256" key="1">
    <source>
        <dbReference type="ARBA" id="ARBA00004236"/>
    </source>
</evidence>
<keyword evidence="3" id="KW-1003">Cell membrane</keyword>
<evidence type="ECO:0000313" key="17">
    <source>
        <dbReference type="Proteomes" id="UP000002051"/>
    </source>
</evidence>
<keyword evidence="9" id="KW-0472">Membrane</keyword>
<evidence type="ECO:0000256" key="8">
    <source>
        <dbReference type="ARBA" id="ARBA00022989"/>
    </source>
</evidence>
<evidence type="ECO:0000313" key="16">
    <source>
        <dbReference type="EnsemblPlants" id="KEH42493"/>
    </source>
</evidence>
<keyword evidence="6 12" id="KW-0732">Signal</keyword>
<dbReference type="Gramene" id="rna3878">
    <property type="protein sequence ID" value="RHN80006.1"/>
    <property type="gene ID" value="gene3878"/>
</dbReference>
<dbReference type="EMBL" id="PSQE01000001">
    <property type="protein sequence ID" value="RHN80006.1"/>
    <property type="molecule type" value="Genomic_DNA"/>
</dbReference>
<feature type="chain" id="PRO_5014500778" evidence="12">
    <location>
        <begin position="22"/>
        <end position="446"/>
    </location>
</feature>
<evidence type="ECO:0000256" key="10">
    <source>
        <dbReference type="ARBA" id="ARBA00023170"/>
    </source>
</evidence>
<feature type="domain" description="Disease resistance R13L4/SHOC-2-like LRR" evidence="13">
    <location>
        <begin position="155"/>
        <end position="336"/>
    </location>
</feature>
<evidence type="ECO:0000313" key="15">
    <source>
        <dbReference type="EMBL" id="RHN80006.1"/>
    </source>
</evidence>
<evidence type="ECO:0000256" key="12">
    <source>
        <dbReference type="SAM" id="SignalP"/>
    </source>
</evidence>
<dbReference type="OrthoDB" id="676979at2759"/>
<feature type="signal peptide" evidence="12">
    <location>
        <begin position="1"/>
        <end position="21"/>
    </location>
</feature>